<dbReference type="InterPro" id="IPR036388">
    <property type="entry name" value="WH-like_DNA-bd_sf"/>
</dbReference>
<evidence type="ECO:0000259" key="2">
    <source>
        <dbReference type="PROSITE" id="PS51057"/>
    </source>
</evidence>
<dbReference type="EMBL" id="SLZW01000002">
    <property type="protein sequence ID" value="TCS63970.1"/>
    <property type="molecule type" value="Genomic_DNA"/>
</dbReference>
<accession>A0A4R3JGS3</accession>
<dbReference type="GO" id="GO:0003677">
    <property type="term" value="F:DNA binding"/>
    <property type="evidence" value="ECO:0007669"/>
    <property type="project" value="InterPro"/>
</dbReference>
<sequence length="128" mass="14192">MARTLSNDLRKRVIEAVNGGMSRRAAAAKYDVGEATAIRWVARYRRTGSWEPDKRGSGAPRSPLDGLRTEILALVEEQADITLGEIVVHLHRAHGVETSKSSVDRFFARHGVTFKKRLRTPASRNGPT</sequence>
<dbReference type="PROSITE" id="PS51057">
    <property type="entry name" value="PAIRED_2"/>
    <property type="match status" value="1"/>
</dbReference>
<dbReference type="AlphaFoldDB" id="A0A4R3JGS3"/>
<evidence type="ECO:0000256" key="1">
    <source>
        <dbReference type="ARBA" id="ARBA00022724"/>
    </source>
</evidence>
<dbReference type="Proteomes" id="UP000295304">
    <property type="component" value="Unassembled WGS sequence"/>
</dbReference>
<dbReference type="GO" id="GO:0006355">
    <property type="term" value="P:regulation of DNA-templated transcription"/>
    <property type="evidence" value="ECO:0007669"/>
    <property type="project" value="InterPro"/>
</dbReference>
<dbReference type="InterPro" id="IPR001523">
    <property type="entry name" value="Paired_dom"/>
</dbReference>
<keyword evidence="4" id="KW-1185">Reference proteome</keyword>
<proteinExistence type="predicted"/>
<feature type="domain" description="Paired" evidence="2">
    <location>
        <begin position="1"/>
        <end position="110"/>
    </location>
</feature>
<dbReference type="Gene3D" id="1.10.10.10">
    <property type="entry name" value="Winged helix-like DNA-binding domain superfamily/Winged helix DNA-binding domain"/>
    <property type="match status" value="1"/>
</dbReference>
<organism evidence="3 4">
    <name type="scientific">Varunaivibrio sulfuroxidans</name>
    <dbReference type="NCBI Taxonomy" id="1773489"/>
    <lineage>
        <taxon>Bacteria</taxon>
        <taxon>Pseudomonadati</taxon>
        <taxon>Pseudomonadota</taxon>
        <taxon>Alphaproteobacteria</taxon>
        <taxon>Rhodospirillales</taxon>
        <taxon>Magnetovibrionaceae</taxon>
        <taxon>Varunaivibrio</taxon>
    </lineage>
</organism>
<keyword evidence="1" id="KW-0563">Paired box</keyword>
<dbReference type="Pfam" id="PF13565">
    <property type="entry name" value="HTH_32"/>
    <property type="match status" value="1"/>
</dbReference>
<evidence type="ECO:0000313" key="4">
    <source>
        <dbReference type="Proteomes" id="UP000295304"/>
    </source>
</evidence>
<evidence type="ECO:0000313" key="3">
    <source>
        <dbReference type="EMBL" id="TCS63970.1"/>
    </source>
</evidence>
<reference evidence="3 4" key="1">
    <citation type="submission" date="2019-03" db="EMBL/GenBank/DDBJ databases">
        <title>Genomic Encyclopedia of Type Strains, Phase IV (KMG-IV): sequencing the most valuable type-strain genomes for metagenomic binning, comparative biology and taxonomic classification.</title>
        <authorList>
            <person name="Goeker M."/>
        </authorList>
    </citation>
    <scope>NUCLEOTIDE SEQUENCE [LARGE SCALE GENOMIC DNA]</scope>
    <source>
        <strain evidence="3 4">DSM 101688</strain>
    </source>
</reference>
<dbReference type="InterPro" id="IPR009057">
    <property type="entry name" value="Homeodomain-like_sf"/>
</dbReference>
<protein>
    <submittedName>
        <fullName evidence="3">Transposase</fullName>
    </submittedName>
</protein>
<gene>
    <name evidence="3" type="ORF">EDD55_1027</name>
</gene>
<comment type="caution">
    <text evidence="3">The sequence shown here is derived from an EMBL/GenBank/DDBJ whole genome shotgun (WGS) entry which is preliminary data.</text>
</comment>
<dbReference type="SUPFAM" id="SSF46689">
    <property type="entry name" value="Homeodomain-like"/>
    <property type="match status" value="1"/>
</dbReference>
<name>A0A4R3JGS3_9PROT</name>